<evidence type="ECO:0000256" key="4">
    <source>
        <dbReference type="ARBA" id="ARBA00024746"/>
    </source>
</evidence>
<dbReference type="Pfam" id="PF13860">
    <property type="entry name" value="FlgD_ig"/>
    <property type="match status" value="1"/>
</dbReference>
<name>A0A975YJ71_9PROT</name>
<evidence type="ECO:0000313" key="9">
    <source>
        <dbReference type="Proteomes" id="UP000694001"/>
    </source>
</evidence>
<dbReference type="RefSeq" id="WP_218285353.1">
    <property type="nucleotide sequence ID" value="NZ_CP076448.1"/>
</dbReference>
<evidence type="ECO:0000259" key="6">
    <source>
        <dbReference type="Pfam" id="PF13860"/>
    </source>
</evidence>
<evidence type="ECO:0000259" key="7">
    <source>
        <dbReference type="Pfam" id="PF13861"/>
    </source>
</evidence>
<protein>
    <recommendedName>
        <fullName evidence="2 5">Basal-body rod modification protein FlgD</fullName>
    </recommendedName>
</protein>
<dbReference type="InterPro" id="IPR005648">
    <property type="entry name" value="FlgD"/>
</dbReference>
<evidence type="ECO:0000313" key="8">
    <source>
        <dbReference type="EMBL" id="QXM24296.1"/>
    </source>
</evidence>
<dbReference type="InterPro" id="IPR025965">
    <property type="entry name" value="FlgD/Vpr_Ig-like"/>
</dbReference>
<evidence type="ECO:0000256" key="1">
    <source>
        <dbReference type="ARBA" id="ARBA00010577"/>
    </source>
</evidence>
<gene>
    <name evidence="8" type="ORF">KO353_13745</name>
</gene>
<feature type="domain" description="FlgD/Vpr Ig-like" evidence="6">
    <location>
        <begin position="108"/>
        <end position="175"/>
    </location>
</feature>
<organism evidence="8 9">
    <name type="scientific">Elioraea tepida</name>
    <dbReference type="NCBI Taxonomy" id="2843330"/>
    <lineage>
        <taxon>Bacteria</taxon>
        <taxon>Pseudomonadati</taxon>
        <taxon>Pseudomonadota</taxon>
        <taxon>Alphaproteobacteria</taxon>
        <taxon>Acetobacterales</taxon>
        <taxon>Elioraeaceae</taxon>
        <taxon>Elioraea</taxon>
    </lineage>
</organism>
<keyword evidence="9" id="KW-1185">Reference proteome</keyword>
<reference evidence="8" key="1">
    <citation type="submission" date="2021-06" db="EMBL/GenBank/DDBJ databases">
        <title>Elioraea tepida, sp. nov., a moderately thermophilic aerobic anoxygenic phototrophic bacterium isolated from an alkaline siliceous hot spring mat community in Yellowstone National Park, WY, USA.</title>
        <authorList>
            <person name="Saini M.K."/>
            <person name="Yoshida S."/>
            <person name="Sebastian A."/>
            <person name="Hirose S."/>
            <person name="Hara E."/>
            <person name="Tamaki H."/>
            <person name="Soulier N.T."/>
            <person name="Albert I."/>
            <person name="Hanada S."/>
            <person name="Bryant D.A."/>
            <person name="Tank M."/>
        </authorList>
    </citation>
    <scope>NUCLEOTIDE SEQUENCE</scope>
    <source>
        <strain evidence="8">MS-P2</strain>
    </source>
</reference>
<dbReference type="InterPro" id="IPR025963">
    <property type="entry name" value="FLgD_Tudor"/>
</dbReference>
<dbReference type="GO" id="GO:0044781">
    <property type="term" value="P:bacterial-type flagellum organization"/>
    <property type="evidence" value="ECO:0007669"/>
    <property type="project" value="UniProtKB-UniRule"/>
</dbReference>
<dbReference type="InterPro" id="IPR026444">
    <property type="entry name" value="Secre_tail"/>
</dbReference>
<keyword evidence="3 5" id="KW-1005">Bacterial flagellum biogenesis</keyword>
<dbReference type="Proteomes" id="UP000694001">
    <property type="component" value="Chromosome"/>
</dbReference>
<dbReference type="Pfam" id="PF13861">
    <property type="entry name" value="FLgD_tudor"/>
    <property type="match status" value="1"/>
</dbReference>
<comment type="function">
    <text evidence="4 5">Required for flagellar hook formation. May act as a scaffolding protein.</text>
</comment>
<comment type="similarity">
    <text evidence="1 5">Belongs to the FlgD family.</text>
</comment>
<dbReference type="Pfam" id="PF03963">
    <property type="entry name" value="FlgD"/>
    <property type="match status" value="1"/>
</dbReference>
<dbReference type="AlphaFoldDB" id="A0A975YJ71"/>
<dbReference type="KEGG" id="elio:KO353_13745"/>
<sequence>MSTVQQVLSIADRQGMQQAASARIANNFQDFLKLLTTQLQNQDPTAPLDTNQFTQQLVMFAQVEQQLATNSNLENLIRLQGTAQLTALTPLIGRTVEVDGSALPLQRGEAAGTYTLSGPTSETMITITNAAGRVVRTARGETTAGTHGFFWDGRDNSGSRLPDGVYTLTVTGQTGTSTTKVSTTIYGRVTGAERGADGAIKLRLGDITVPSDRIRSVMPDS</sequence>
<evidence type="ECO:0000256" key="2">
    <source>
        <dbReference type="ARBA" id="ARBA00016013"/>
    </source>
</evidence>
<dbReference type="EMBL" id="CP076448">
    <property type="protein sequence ID" value="QXM24296.1"/>
    <property type="molecule type" value="Genomic_DNA"/>
</dbReference>
<feature type="domain" description="FlgD Tudor-like" evidence="7">
    <location>
        <begin position="88"/>
        <end position="214"/>
    </location>
</feature>
<evidence type="ECO:0000256" key="3">
    <source>
        <dbReference type="ARBA" id="ARBA00022795"/>
    </source>
</evidence>
<proteinExistence type="inferred from homology"/>
<accession>A0A975YJ71</accession>
<dbReference type="NCBIfam" id="TIGR04183">
    <property type="entry name" value="Por_Secre_tail"/>
    <property type="match status" value="1"/>
</dbReference>
<evidence type="ECO:0000256" key="5">
    <source>
        <dbReference type="RuleBase" id="RU362076"/>
    </source>
</evidence>